<feature type="region of interest" description="Disordered" evidence="1">
    <location>
        <begin position="47"/>
        <end position="78"/>
    </location>
</feature>
<accession>A0A3L6S744</accession>
<keyword evidence="3" id="KW-1185">Reference proteome</keyword>
<sequence length="78" mass="8273">MASAIGSRRLTVLREFRPHGLAVEEADGEGGPGARRPQDYDYFLFDPALAASPGPDPGDESSASSADGDHELFIRGNQ</sequence>
<organism evidence="2 3">
    <name type="scientific">Panicum miliaceum</name>
    <name type="common">Proso millet</name>
    <name type="synonym">Broomcorn millet</name>
    <dbReference type="NCBI Taxonomy" id="4540"/>
    <lineage>
        <taxon>Eukaryota</taxon>
        <taxon>Viridiplantae</taxon>
        <taxon>Streptophyta</taxon>
        <taxon>Embryophyta</taxon>
        <taxon>Tracheophyta</taxon>
        <taxon>Spermatophyta</taxon>
        <taxon>Magnoliopsida</taxon>
        <taxon>Liliopsida</taxon>
        <taxon>Poales</taxon>
        <taxon>Poaceae</taxon>
        <taxon>PACMAD clade</taxon>
        <taxon>Panicoideae</taxon>
        <taxon>Panicodae</taxon>
        <taxon>Paniceae</taxon>
        <taxon>Panicinae</taxon>
        <taxon>Panicum</taxon>
        <taxon>Panicum sect. Panicum</taxon>
    </lineage>
</organism>
<protein>
    <submittedName>
        <fullName evidence="2">Uncharacterized protein</fullName>
    </submittedName>
</protein>
<dbReference type="Proteomes" id="UP000275267">
    <property type="component" value="Unassembled WGS sequence"/>
</dbReference>
<dbReference type="STRING" id="4540.A0A3L6S744"/>
<comment type="caution">
    <text evidence="2">The sequence shown here is derived from an EMBL/GenBank/DDBJ whole genome shotgun (WGS) entry which is preliminary data.</text>
</comment>
<dbReference type="EMBL" id="PQIB02000005">
    <property type="protein sequence ID" value="RLN16771.1"/>
    <property type="molecule type" value="Genomic_DNA"/>
</dbReference>
<proteinExistence type="predicted"/>
<evidence type="ECO:0000256" key="1">
    <source>
        <dbReference type="SAM" id="MobiDB-lite"/>
    </source>
</evidence>
<feature type="compositionally biased region" description="Basic and acidic residues" evidence="1">
    <location>
        <begin position="67"/>
        <end position="78"/>
    </location>
</feature>
<dbReference type="AlphaFoldDB" id="A0A3L6S744"/>
<evidence type="ECO:0000313" key="2">
    <source>
        <dbReference type="EMBL" id="RLN16771.1"/>
    </source>
</evidence>
<name>A0A3L6S744_PANMI</name>
<reference evidence="3" key="1">
    <citation type="journal article" date="2019" name="Nat. Commun.">
        <title>The genome of broomcorn millet.</title>
        <authorList>
            <person name="Zou C."/>
            <person name="Miki D."/>
            <person name="Li D."/>
            <person name="Tang Q."/>
            <person name="Xiao L."/>
            <person name="Rajput S."/>
            <person name="Deng P."/>
            <person name="Jia W."/>
            <person name="Huang R."/>
            <person name="Zhang M."/>
            <person name="Sun Y."/>
            <person name="Hu J."/>
            <person name="Fu X."/>
            <person name="Schnable P.S."/>
            <person name="Li F."/>
            <person name="Zhang H."/>
            <person name="Feng B."/>
            <person name="Zhu X."/>
            <person name="Liu R."/>
            <person name="Schnable J.C."/>
            <person name="Zhu J.-K."/>
            <person name="Zhang H."/>
        </authorList>
    </citation>
    <scope>NUCLEOTIDE SEQUENCE [LARGE SCALE GENOMIC DNA]</scope>
</reference>
<gene>
    <name evidence="2" type="ORF">C2845_PM02G35530</name>
</gene>
<evidence type="ECO:0000313" key="3">
    <source>
        <dbReference type="Proteomes" id="UP000275267"/>
    </source>
</evidence>